<proteinExistence type="predicted"/>
<dbReference type="Proteomes" id="UP000001593">
    <property type="component" value="Unassembled WGS sequence"/>
</dbReference>
<sequence>TIPVVIGKSLERTNSVLLPDGIKVATRDGEFCFSLLLHPTETFGLMEQLANLAMRHFPMSALFLSLVIAYPIHWNSFPMSALFLSLAIAYPIHWISFPMSALFLSLVIAYPIHWNSFPMSALFVSLAIAYPIHWNSFHVSALF</sequence>
<dbReference type="InParanoid" id="A7T2V7"/>
<keyword evidence="3" id="KW-1185">Reference proteome</keyword>
<evidence type="ECO:0000313" key="2">
    <source>
        <dbReference type="EMBL" id="EDO29709.1"/>
    </source>
</evidence>
<keyword evidence="1" id="KW-1133">Transmembrane helix</keyword>
<dbReference type="HOGENOM" id="CLU_1811055_0_0_1"/>
<feature type="transmembrane region" description="Helical" evidence="1">
    <location>
        <begin position="117"/>
        <end position="134"/>
    </location>
</feature>
<dbReference type="AlphaFoldDB" id="A7T2V7"/>
<feature type="transmembrane region" description="Helical" evidence="1">
    <location>
        <begin position="52"/>
        <end position="72"/>
    </location>
</feature>
<dbReference type="STRING" id="45351.A7T2V7"/>
<keyword evidence="1" id="KW-0472">Membrane</keyword>
<protein>
    <submittedName>
        <fullName evidence="2">Uncharacterized protein</fullName>
    </submittedName>
</protein>
<reference evidence="2 3" key="1">
    <citation type="journal article" date="2007" name="Science">
        <title>Sea anemone genome reveals ancestral eumetazoan gene repertoire and genomic organization.</title>
        <authorList>
            <person name="Putnam N.H."/>
            <person name="Srivastava M."/>
            <person name="Hellsten U."/>
            <person name="Dirks B."/>
            <person name="Chapman J."/>
            <person name="Salamov A."/>
            <person name="Terry A."/>
            <person name="Shapiro H."/>
            <person name="Lindquist E."/>
            <person name="Kapitonov V.V."/>
            <person name="Jurka J."/>
            <person name="Genikhovich G."/>
            <person name="Grigoriev I.V."/>
            <person name="Lucas S.M."/>
            <person name="Steele R.E."/>
            <person name="Finnerty J.R."/>
            <person name="Technau U."/>
            <person name="Martindale M.Q."/>
            <person name="Rokhsar D.S."/>
        </authorList>
    </citation>
    <scope>NUCLEOTIDE SEQUENCE [LARGE SCALE GENOMIC DNA]</scope>
    <source>
        <strain evidence="3">CH2 X CH6</strain>
    </source>
</reference>
<accession>A7T2V7</accession>
<feature type="transmembrane region" description="Helical" evidence="1">
    <location>
        <begin position="92"/>
        <end position="110"/>
    </location>
</feature>
<evidence type="ECO:0000313" key="3">
    <source>
        <dbReference type="Proteomes" id="UP000001593"/>
    </source>
</evidence>
<evidence type="ECO:0000256" key="1">
    <source>
        <dbReference type="SAM" id="Phobius"/>
    </source>
</evidence>
<dbReference type="EMBL" id="DS470338">
    <property type="protein sequence ID" value="EDO29709.1"/>
    <property type="molecule type" value="Genomic_DNA"/>
</dbReference>
<organism evidence="2 3">
    <name type="scientific">Nematostella vectensis</name>
    <name type="common">Starlet sea anemone</name>
    <dbReference type="NCBI Taxonomy" id="45351"/>
    <lineage>
        <taxon>Eukaryota</taxon>
        <taxon>Metazoa</taxon>
        <taxon>Cnidaria</taxon>
        <taxon>Anthozoa</taxon>
        <taxon>Hexacorallia</taxon>
        <taxon>Actiniaria</taxon>
        <taxon>Edwardsiidae</taxon>
        <taxon>Nematostella</taxon>
    </lineage>
</organism>
<gene>
    <name evidence="2" type="ORF">NEMVEDRAFT_v1g221554</name>
</gene>
<keyword evidence="1" id="KW-0812">Transmembrane</keyword>
<feature type="non-terminal residue" evidence="2">
    <location>
        <position position="143"/>
    </location>
</feature>
<name>A7T2V7_NEMVE</name>